<keyword evidence="4 6" id="KW-0804">Transcription</keyword>
<dbReference type="InterPro" id="IPR037212">
    <property type="entry name" value="Med7/Med21-like"/>
</dbReference>
<evidence type="ECO:0000256" key="5">
    <source>
        <dbReference type="ARBA" id="ARBA00023242"/>
    </source>
</evidence>
<dbReference type="Pfam" id="PF11221">
    <property type="entry name" value="Med21"/>
    <property type="match status" value="1"/>
</dbReference>
<evidence type="ECO:0000256" key="3">
    <source>
        <dbReference type="ARBA" id="ARBA00023159"/>
    </source>
</evidence>
<reference evidence="7" key="1">
    <citation type="submission" date="2015-12" db="EMBL/GenBank/DDBJ databases">
        <title>De novo transcriptome assembly of four potential Pierce s Disease insect vectors from Arizona vineyards.</title>
        <authorList>
            <person name="Tassone E.E."/>
        </authorList>
    </citation>
    <scope>NUCLEOTIDE SEQUENCE</scope>
</reference>
<proteinExistence type="inferred from homology"/>
<evidence type="ECO:0000256" key="4">
    <source>
        <dbReference type="ARBA" id="ARBA00023163"/>
    </source>
</evidence>
<evidence type="ECO:0000313" key="7">
    <source>
        <dbReference type="EMBL" id="JAS15754.1"/>
    </source>
</evidence>
<dbReference type="PANTHER" id="PTHR13381:SF0">
    <property type="entry name" value="MEDIATOR OF RNA POLYMERASE II TRANSCRIPTION SUBUNIT 21"/>
    <property type="match status" value="1"/>
</dbReference>
<dbReference type="PANTHER" id="PTHR13381">
    <property type="entry name" value="RNA POLYMERASE II HOLOENZYME COMPONENT SRB7"/>
    <property type="match status" value="1"/>
</dbReference>
<dbReference type="InterPro" id="IPR021384">
    <property type="entry name" value="Mediator_Med21"/>
</dbReference>
<name>A0A1B6CQT5_9HEMI</name>
<dbReference type="GO" id="GO:0003712">
    <property type="term" value="F:transcription coregulator activity"/>
    <property type="evidence" value="ECO:0007669"/>
    <property type="project" value="TreeGrafter"/>
</dbReference>
<evidence type="ECO:0000256" key="1">
    <source>
        <dbReference type="ARBA" id="ARBA00004123"/>
    </source>
</evidence>
<comment type="similarity">
    <text evidence="6">Belongs to the Mediator complex subunit 21 family.</text>
</comment>
<keyword evidence="5 6" id="KW-0539">Nucleus</keyword>
<evidence type="ECO:0000256" key="2">
    <source>
        <dbReference type="ARBA" id="ARBA00023015"/>
    </source>
</evidence>
<keyword evidence="3 6" id="KW-0010">Activator</keyword>
<protein>
    <recommendedName>
        <fullName evidence="6">Mediator of RNA polymerase II transcription subunit 21</fullName>
    </recommendedName>
</protein>
<dbReference type="GO" id="GO:0016592">
    <property type="term" value="C:mediator complex"/>
    <property type="evidence" value="ECO:0007669"/>
    <property type="project" value="UniProtKB-UniRule"/>
</dbReference>
<comment type="subcellular location">
    <subcellularLocation>
        <location evidence="1 6">Nucleus</location>
    </subcellularLocation>
</comment>
<keyword evidence="2 6" id="KW-0805">Transcription regulation</keyword>
<organism evidence="7">
    <name type="scientific">Clastoptera arizonana</name>
    <name type="common">Arizona spittle bug</name>
    <dbReference type="NCBI Taxonomy" id="38151"/>
    <lineage>
        <taxon>Eukaryota</taxon>
        <taxon>Metazoa</taxon>
        <taxon>Ecdysozoa</taxon>
        <taxon>Arthropoda</taxon>
        <taxon>Hexapoda</taxon>
        <taxon>Insecta</taxon>
        <taxon>Pterygota</taxon>
        <taxon>Neoptera</taxon>
        <taxon>Paraneoptera</taxon>
        <taxon>Hemiptera</taxon>
        <taxon>Auchenorrhyncha</taxon>
        <taxon>Cercopoidea</taxon>
        <taxon>Clastopteridae</taxon>
        <taxon>Clastoptera</taxon>
    </lineage>
</organism>
<dbReference type="SUPFAM" id="SSF140718">
    <property type="entry name" value="Mediator hinge subcomplex-like"/>
    <property type="match status" value="1"/>
</dbReference>
<evidence type="ECO:0000256" key="6">
    <source>
        <dbReference type="RuleBase" id="RU366036"/>
    </source>
</evidence>
<accession>A0A1B6CQT5</accession>
<gene>
    <name evidence="7" type="ORF">g.4594</name>
</gene>
<comment type="subunit">
    <text evidence="6">Component of the Mediator complex.</text>
</comment>
<sequence>MADRITQLQDLVSQQAILFANVISYINENSFPAEFPKLRKHEFVEIGNKCPELAKIICKTAKEINEIITCLPSDIHTEKLQAKSMQQLVIENNEIANILQGSFIQGERLLVQIQILLQDLAQEVMLINNMGTI</sequence>
<dbReference type="Gene3D" id="6.10.280.10">
    <property type="entry name" value="Mediator complex, subunit Med21"/>
    <property type="match status" value="1"/>
</dbReference>
<comment type="function">
    <text evidence="6">Component of the Mediator complex, a coactivator involved in the regulated transcription of nearly all RNA polymerase II-dependent genes. Mediator functions as a bridge to convey information from gene-specific regulatory proteins to the basal RNA polymerase II transcription machinery. Mediator is recruited to promoters by direct interactions with regulatory proteins and serves as a scaffold for the assembly of a functional preinitiation complex with RNA polymerase II and the general transcription factors.</text>
</comment>
<dbReference type="GO" id="GO:0006357">
    <property type="term" value="P:regulation of transcription by RNA polymerase II"/>
    <property type="evidence" value="ECO:0007669"/>
    <property type="project" value="TreeGrafter"/>
</dbReference>
<dbReference type="AlphaFoldDB" id="A0A1B6CQT5"/>
<dbReference type="EMBL" id="GEDC01021544">
    <property type="protein sequence ID" value="JAS15754.1"/>
    <property type="molecule type" value="Transcribed_RNA"/>
</dbReference>